<name>A0A0G3GNK8_9CORY</name>
<feature type="signal peptide" evidence="1">
    <location>
        <begin position="1"/>
        <end position="29"/>
    </location>
</feature>
<proteinExistence type="predicted"/>
<keyword evidence="1" id="KW-0732">Signal</keyword>
<feature type="chain" id="PRO_5002554708" description="Secreted protein" evidence="1">
    <location>
        <begin position="30"/>
        <end position="146"/>
    </location>
</feature>
<dbReference type="STRING" id="1050174.CEPID_04285"/>
<gene>
    <name evidence="2" type="ORF">CEPID_04285</name>
</gene>
<dbReference type="PATRIC" id="fig|1050174.4.peg.869"/>
<accession>A0A0G3GNK8</accession>
<dbReference type="AlphaFoldDB" id="A0A0G3GNK8"/>
<dbReference type="RefSeq" id="WP_047239880.1">
    <property type="nucleotide sequence ID" value="NZ_CP011541.1"/>
</dbReference>
<dbReference type="OrthoDB" id="4427880at2"/>
<keyword evidence="3" id="KW-1185">Reference proteome</keyword>
<reference evidence="2 3" key="1">
    <citation type="submission" date="2015-05" db="EMBL/GenBank/DDBJ databases">
        <title>Complete genome sequence of Corynebacterium epidermidicanis DSM 45586, isolated from the skin of a dog suffering from pruritus.</title>
        <authorList>
            <person name="Ruckert C."/>
            <person name="Albersmeier A."/>
            <person name="Winkler A."/>
            <person name="Tauch A."/>
        </authorList>
    </citation>
    <scope>NUCLEOTIDE SEQUENCE [LARGE SCALE GENOMIC DNA]</scope>
    <source>
        <strain evidence="2 3">DSM 45586</strain>
    </source>
</reference>
<evidence type="ECO:0008006" key="4">
    <source>
        <dbReference type="Google" id="ProtNLM"/>
    </source>
</evidence>
<evidence type="ECO:0000313" key="3">
    <source>
        <dbReference type="Proteomes" id="UP000035368"/>
    </source>
</evidence>
<protein>
    <recommendedName>
        <fullName evidence="4">Secreted protein</fullName>
    </recommendedName>
</protein>
<dbReference type="EMBL" id="CP011541">
    <property type="protein sequence ID" value="AKK02729.1"/>
    <property type="molecule type" value="Genomic_DNA"/>
</dbReference>
<organism evidence="2 3">
    <name type="scientific">Corynebacterium epidermidicanis</name>
    <dbReference type="NCBI Taxonomy" id="1050174"/>
    <lineage>
        <taxon>Bacteria</taxon>
        <taxon>Bacillati</taxon>
        <taxon>Actinomycetota</taxon>
        <taxon>Actinomycetes</taxon>
        <taxon>Mycobacteriales</taxon>
        <taxon>Corynebacteriaceae</taxon>
        <taxon>Corynebacterium</taxon>
    </lineage>
</organism>
<dbReference type="KEGG" id="cei:CEPID_04285"/>
<evidence type="ECO:0000256" key="1">
    <source>
        <dbReference type="SAM" id="SignalP"/>
    </source>
</evidence>
<evidence type="ECO:0000313" key="2">
    <source>
        <dbReference type="EMBL" id="AKK02729.1"/>
    </source>
</evidence>
<sequence>MTNTLLRSLCTSALAAGLAISAGTAPALAQGSSLPDGMSSHLSPADRDQFRTDPLGAVLNQSLQGSTNALHQSVGATMFASFYSTGYLSPLWGWSGAAADAARCADTISGSSNSGGIRFAAAVACVVPNPRLSAALDAQFRQTGHF</sequence>
<dbReference type="Proteomes" id="UP000035368">
    <property type="component" value="Chromosome"/>
</dbReference>